<evidence type="ECO:0000313" key="26">
    <source>
        <dbReference type="Proteomes" id="UP000006310"/>
    </source>
</evidence>
<evidence type="ECO:0000256" key="20">
    <source>
        <dbReference type="ARBA" id="ARBA00030876"/>
    </source>
</evidence>
<dbReference type="GO" id="GO:0005829">
    <property type="term" value="C:cytosol"/>
    <property type="evidence" value="ECO:0007669"/>
    <property type="project" value="TreeGrafter"/>
</dbReference>
<evidence type="ECO:0000256" key="3">
    <source>
        <dbReference type="ARBA" id="ARBA00004496"/>
    </source>
</evidence>
<evidence type="ECO:0000256" key="11">
    <source>
        <dbReference type="ARBA" id="ARBA00022723"/>
    </source>
</evidence>
<dbReference type="GO" id="GO:0005759">
    <property type="term" value="C:mitochondrial matrix"/>
    <property type="evidence" value="ECO:0007669"/>
    <property type="project" value="UniProtKB-SubCell"/>
</dbReference>
<evidence type="ECO:0000256" key="2">
    <source>
        <dbReference type="ARBA" id="ARBA00004305"/>
    </source>
</evidence>
<dbReference type="GO" id="GO:0004326">
    <property type="term" value="F:tetrahydrofolylpolyglutamate synthase activity"/>
    <property type="evidence" value="ECO:0007669"/>
    <property type="project" value="UniProtKB-EC"/>
</dbReference>
<comment type="similarity">
    <text evidence="5 22">Belongs to the folylpolyglutamate synthase family.</text>
</comment>
<keyword evidence="13" id="KW-0999">Mitochondrion inner membrane</keyword>
<evidence type="ECO:0000256" key="5">
    <source>
        <dbReference type="ARBA" id="ARBA00008276"/>
    </source>
</evidence>
<evidence type="ECO:0000256" key="10">
    <source>
        <dbReference type="ARBA" id="ARBA00022598"/>
    </source>
</evidence>
<comment type="subcellular location">
    <subcellularLocation>
        <location evidence="3">Cytoplasm</location>
    </subcellularLocation>
    <subcellularLocation>
        <location evidence="1">Mitochondrion inner membrane</location>
    </subcellularLocation>
    <subcellularLocation>
        <location evidence="2">Mitochondrion matrix</location>
    </subcellularLocation>
</comment>
<keyword evidence="17" id="KW-0472">Membrane</keyword>
<dbReference type="STRING" id="1071383.J7REM0"/>
<evidence type="ECO:0000256" key="4">
    <source>
        <dbReference type="ARBA" id="ARBA00005150"/>
    </source>
</evidence>
<evidence type="ECO:0000256" key="6">
    <source>
        <dbReference type="ARBA" id="ARBA00013025"/>
    </source>
</evidence>
<evidence type="ECO:0000256" key="15">
    <source>
        <dbReference type="ARBA" id="ARBA00022842"/>
    </source>
</evidence>
<dbReference type="GO" id="GO:0006730">
    <property type="term" value="P:one-carbon metabolic process"/>
    <property type="evidence" value="ECO:0007669"/>
    <property type="project" value="UniProtKB-KW"/>
</dbReference>
<evidence type="ECO:0000313" key="25">
    <source>
        <dbReference type="EMBL" id="CCK67983.1"/>
    </source>
</evidence>
<keyword evidence="12 23" id="KW-0547">Nucleotide-binding</keyword>
<dbReference type="InterPro" id="IPR023600">
    <property type="entry name" value="Folylpolyglutamate_synth_euk"/>
</dbReference>
<comment type="pathway">
    <text evidence="4 22">Cofactor biosynthesis; tetrahydrofolylpolyglutamate biosynthesis.</text>
</comment>
<dbReference type="AlphaFoldDB" id="J7REM0"/>
<dbReference type="KEGG" id="kng:KNAG_0A02940"/>
<evidence type="ECO:0000256" key="12">
    <source>
        <dbReference type="ARBA" id="ARBA00022741"/>
    </source>
</evidence>
<keyword evidence="26" id="KW-1185">Reference proteome</keyword>
<evidence type="ECO:0000256" key="18">
    <source>
        <dbReference type="ARBA" id="ARBA00025142"/>
    </source>
</evidence>
<dbReference type="FunFam" id="3.40.1190.10:FF:000009">
    <property type="entry name" value="Folylpolyglutamate synthase"/>
    <property type="match status" value="1"/>
</dbReference>
<dbReference type="NCBIfam" id="TIGR01499">
    <property type="entry name" value="folC"/>
    <property type="match status" value="1"/>
</dbReference>
<evidence type="ECO:0000256" key="17">
    <source>
        <dbReference type="ARBA" id="ARBA00023136"/>
    </source>
</evidence>
<feature type="binding site" evidence="24">
    <location>
        <position position="103"/>
    </location>
    <ligand>
        <name>Mg(2+)</name>
        <dbReference type="ChEBI" id="CHEBI:18420"/>
        <label>1</label>
    </ligand>
</feature>
<dbReference type="GO" id="GO:0005524">
    <property type="term" value="F:ATP binding"/>
    <property type="evidence" value="ECO:0007669"/>
    <property type="project" value="UniProtKB-KW"/>
</dbReference>
<evidence type="ECO:0000256" key="23">
    <source>
        <dbReference type="PIRSR" id="PIRSR038895-1"/>
    </source>
</evidence>
<proteinExistence type="inferred from homology"/>
<dbReference type="UniPathway" id="UPA00850"/>
<comment type="catalytic activity">
    <reaction evidence="21 22">
        <text>(6S)-5,6,7,8-tetrahydrofolyl-(gamma-L-Glu)(n) + L-glutamate + ATP = (6S)-5,6,7,8-tetrahydrofolyl-(gamma-L-Glu)(n+1) + ADP + phosphate + H(+)</text>
        <dbReference type="Rhea" id="RHEA:10580"/>
        <dbReference type="Rhea" id="RHEA-COMP:14738"/>
        <dbReference type="Rhea" id="RHEA-COMP:14740"/>
        <dbReference type="ChEBI" id="CHEBI:15378"/>
        <dbReference type="ChEBI" id="CHEBI:29985"/>
        <dbReference type="ChEBI" id="CHEBI:30616"/>
        <dbReference type="ChEBI" id="CHEBI:43474"/>
        <dbReference type="ChEBI" id="CHEBI:141005"/>
        <dbReference type="ChEBI" id="CHEBI:456216"/>
        <dbReference type="EC" id="6.3.2.17"/>
    </reaction>
</comment>
<dbReference type="PANTHER" id="PTHR11136:SF5">
    <property type="entry name" value="FOLYLPOLYGLUTAMATE SYNTHASE, MITOCHONDRIAL"/>
    <property type="match status" value="1"/>
</dbReference>
<evidence type="ECO:0000256" key="7">
    <source>
        <dbReference type="ARBA" id="ARBA00018660"/>
    </source>
</evidence>
<name>J7REM0_HUIN7</name>
<dbReference type="InterPro" id="IPR036565">
    <property type="entry name" value="Mur-like_cat_sf"/>
</dbReference>
<keyword evidence="15 24" id="KW-0460">Magnesium</keyword>
<comment type="function">
    <text evidence="18">Catalyzes conversion of folates to polyglutamate derivatives allowing concentration of folate compounds in the cell and the intracellular retention of these cofactors, which are important substrates for most of the folate-dependent enzymes that are involved in one-carbon transfer reactions involved in purine, pyrimidine and amino acid synthesis. Required for methionine synthesis and maintenance of intact mitochondrial DNA. Involved in telomere maintenance.</text>
</comment>
<dbReference type="GeneID" id="34523618"/>
<dbReference type="eggNOG" id="KOG2525">
    <property type="taxonomic scope" value="Eukaryota"/>
</dbReference>
<dbReference type="PROSITE" id="PS01012">
    <property type="entry name" value="FOLYLPOLYGLU_SYNT_2"/>
    <property type="match status" value="1"/>
</dbReference>
<dbReference type="GO" id="GO:0005743">
    <property type="term" value="C:mitochondrial inner membrane"/>
    <property type="evidence" value="ECO:0007669"/>
    <property type="project" value="UniProtKB-SubCell"/>
</dbReference>
<dbReference type="Proteomes" id="UP000006310">
    <property type="component" value="Chromosome 1"/>
</dbReference>
<dbReference type="HOGENOM" id="CLU_015869_0_1_1"/>
<dbReference type="OrthoDB" id="5212574at2759"/>
<dbReference type="EMBL" id="HE978314">
    <property type="protein sequence ID" value="CCK67983.1"/>
    <property type="molecule type" value="Genomic_DNA"/>
</dbReference>
<evidence type="ECO:0000256" key="8">
    <source>
        <dbReference type="ARBA" id="ARBA00022490"/>
    </source>
</evidence>
<feature type="binding site" evidence="23">
    <location>
        <position position="328"/>
    </location>
    <ligand>
        <name>ATP</name>
        <dbReference type="ChEBI" id="CHEBI:30616"/>
    </ligand>
</feature>
<evidence type="ECO:0000256" key="9">
    <source>
        <dbReference type="ARBA" id="ARBA00022563"/>
    </source>
</evidence>
<gene>
    <name evidence="25" type="primary">KNAG0A02940</name>
    <name evidence="25" type="ordered locus">KNAG_0A02940</name>
</gene>
<evidence type="ECO:0000256" key="13">
    <source>
        <dbReference type="ARBA" id="ARBA00022792"/>
    </source>
</evidence>
<keyword evidence="10 22" id="KW-0436">Ligase</keyword>
<dbReference type="SUPFAM" id="SSF53244">
    <property type="entry name" value="MurD-like peptide ligases, peptide-binding domain"/>
    <property type="match status" value="1"/>
</dbReference>
<keyword evidence="14 23" id="KW-0067">ATP-binding</keyword>
<dbReference type="SUPFAM" id="SSF53623">
    <property type="entry name" value="MurD-like peptide ligases, catalytic domain"/>
    <property type="match status" value="1"/>
</dbReference>
<organism evidence="25 26">
    <name type="scientific">Huiozyma naganishii (strain ATCC MYA-139 / BCRC 22969 / CBS 8797 / KCTC 17520 / NBRC 10181 / NCYC 3082 / Yp74L-3)</name>
    <name type="common">Yeast</name>
    <name type="synonym">Kazachstania naganishii</name>
    <dbReference type="NCBI Taxonomy" id="1071383"/>
    <lineage>
        <taxon>Eukaryota</taxon>
        <taxon>Fungi</taxon>
        <taxon>Dikarya</taxon>
        <taxon>Ascomycota</taxon>
        <taxon>Saccharomycotina</taxon>
        <taxon>Saccharomycetes</taxon>
        <taxon>Saccharomycetales</taxon>
        <taxon>Saccharomycetaceae</taxon>
        <taxon>Huiozyma</taxon>
    </lineage>
</organism>
<accession>J7REM0</accession>
<comment type="cofactor">
    <cofactor evidence="22">
        <name>a monovalent cation</name>
        <dbReference type="ChEBI" id="CHEBI:60242"/>
    </cofactor>
    <text evidence="22">A monovalent cation.</text>
</comment>
<dbReference type="EC" id="6.3.2.17" evidence="6 22"/>
<dbReference type="RefSeq" id="XP_022462229.1">
    <property type="nucleotide sequence ID" value="XM_022607252.1"/>
</dbReference>
<evidence type="ECO:0000256" key="19">
    <source>
        <dbReference type="ARBA" id="ARBA00030592"/>
    </source>
</evidence>
<reference evidence="26" key="2">
    <citation type="submission" date="2012-08" db="EMBL/GenBank/DDBJ databases">
        <title>Genome sequence of Kazachstania naganishii.</title>
        <authorList>
            <person name="Gordon J.L."/>
            <person name="Armisen D."/>
            <person name="Proux-Wera E."/>
            <person name="OhEigeartaigh S.S."/>
            <person name="Byrne K.P."/>
            <person name="Wolfe K.H."/>
        </authorList>
    </citation>
    <scope>NUCLEOTIDE SEQUENCE [LARGE SCALE GENOMIC DNA]</scope>
    <source>
        <strain evidence="26">ATCC MYA-139 / BCRC 22969 / CBS 8797 / CCRC 22969 / KCTC 17520 / NBRC 10181 / NCYC 3082</strain>
    </source>
</reference>
<dbReference type="InterPro" id="IPR001645">
    <property type="entry name" value="Folylpolyglutamate_synth"/>
</dbReference>
<dbReference type="InterPro" id="IPR018109">
    <property type="entry name" value="Folylpolyglutamate_synth_CS"/>
</dbReference>
<protein>
    <recommendedName>
        <fullName evidence="7 22">Folylpolyglutamate synthase</fullName>
        <ecNumber evidence="6 22">6.3.2.17</ecNumber>
    </recommendedName>
    <alternativeName>
        <fullName evidence="20 22">Folylpoly-gamma-glutamate synthetase</fullName>
    </alternativeName>
    <alternativeName>
        <fullName evidence="19 22">Tetrahydrofolylpolyglutamate synthase</fullName>
    </alternativeName>
</protein>
<keyword evidence="16" id="KW-0496">Mitochondrion</keyword>
<evidence type="ECO:0000256" key="16">
    <source>
        <dbReference type="ARBA" id="ARBA00023128"/>
    </source>
</evidence>
<dbReference type="OMA" id="ESLDCCM"/>
<feature type="binding site" evidence="24">
    <location>
        <position position="208"/>
    </location>
    <ligand>
        <name>Mg(2+)</name>
        <dbReference type="ChEBI" id="CHEBI:18420"/>
        <label>1</label>
    </ligand>
</feature>
<reference evidence="25 26" key="1">
    <citation type="journal article" date="2011" name="Proc. Natl. Acad. Sci. U.S.A.">
        <title>Evolutionary erosion of yeast sex chromosomes by mating-type switching accidents.</title>
        <authorList>
            <person name="Gordon J.L."/>
            <person name="Armisen D."/>
            <person name="Proux-Wera E."/>
            <person name="Oheigeartaigh S.S."/>
            <person name="Byrne K.P."/>
            <person name="Wolfe K.H."/>
        </authorList>
    </citation>
    <scope>NUCLEOTIDE SEQUENCE [LARGE SCALE GENOMIC DNA]</scope>
    <source>
        <strain evidence="26">ATCC MYA-139 / BCRC 22969 / CBS 8797 / CCRC 22969 / KCTC 17520 / NBRC 10181 / NCYC 3082</strain>
    </source>
</reference>
<dbReference type="GO" id="GO:0046872">
    <property type="term" value="F:metal ion binding"/>
    <property type="evidence" value="ECO:0007669"/>
    <property type="project" value="UniProtKB-KW"/>
</dbReference>
<evidence type="ECO:0000256" key="14">
    <source>
        <dbReference type="ARBA" id="ARBA00022840"/>
    </source>
</evidence>
<sequence length="491" mass="54852">MRASLALRMASRTYNDAVAALNLLQSNYANIMAVRESGIRKNEMSMLEMKEWTRRVGYSVSDFNKLNVVHITGTKGKGSTAAFTASIFNEYKKQLPRVGLFTSPHLRSVRERIRINGEPISQEKFTKYFFELWERLENTSSSLQDFPHMTPGSKPGYFKYLTLLSFHTFMQEGCNTCVYEVGIGGEYDSTNLIEKPIACGVSLLGIDHTYMLGDTIEEIAWNKGGIFKNHTPAFTVAGQPKEGLRVLKERALERDTELAEVAEFDVLKDIELGIAGDFQRSNASLAIALASESLNALGITNDTVELKKGAKIPEKILNGVKNTKWEGRCQTLIRGDITWFVDGAHTFDSIQAASGWYKSVAQKSNRKKILLFNQQSRDANELLRCLDNTLGNLVHFDDAIFTTNVTWQSGTYSADLVSMNTNKEEVDKLSVQKELSKQWNVLQDGSNAHVATSIEWAVNLIEKLRDGKPVDVFVTGSLHLVGGLLVVLDRK</sequence>
<feature type="binding site" evidence="24">
    <location>
        <position position="180"/>
    </location>
    <ligand>
        <name>Mg(2+)</name>
        <dbReference type="ChEBI" id="CHEBI:18420"/>
        <label>1</label>
    </ligand>
</feature>
<feature type="binding site" evidence="23">
    <location>
        <position position="342"/>
    </location>
    <ligand>
        <name>ATP</name>
        <dbReference type="ChEBI" id="CHEBI:30616"/>
    </ligand>
</feature>
<keyword evidence="9 22" id="KW-0554">One-carbon metabolism</keyword>
<dbReference type="Gene3D" id="3.90.190.20">
    <property type="entry name" value="Mur ligase, C-terminal domain"/>
    <property type="match status" value="1"/>
</dbReference>
<dbReference type="PANTHER" id="PTHR11136">
    <property type="entry name" value="FOLYLPOLYGLUTAMATE SYNTHASE-RELATED"/>
    <property type="match status" value="1"/>
</dbReference>
<evidence type="ECO:0000256" key="21">
    <source>
        <dbReference type="ARBA" id="ARBA00047493"/>
    </source>
</evidence>
<evidence type="ECO:0000256" key="1">
    <source>
        <dbReference type="ARBA" id="ARBA00004273"/>
    </source>
</evidence>
<evidence type="ECO:0000256" key="22">
    <source>
        <dbReference type="PIRNR" id="PIRNR038895"/>
    </source>
</evidence>
<dbReference type="Gene3D" id="3.40.1190.10">
    <property type="entry name" value="Mur-like, catalytic domain"/>
    <property type="match status" value="1"/>
</dbReference>
<keyword evidence="11 24" id="KW-0479">Metal-binding</keyword>
<dbReference type="PIRSF" id="PIRSF038895">
    <property type="entry name" value="FPGS"/>
    <property type="match status" value="1"/>
</dbReference>
<dbReference type="InterPro" id="IPR036615">
    <property type="entry name" value="Mur_ligase_C_dom_sf"/>
</dbReference>
<keyword evidence="8" id="KW-0963">Cytoplasm</keyword>
<evidence type="ECO:0000256" key="24">
    <source>
        <dbReference type="PIRSR" id="PIRSR038895-2"/>
    </source>
</evidence>